<evidence type="ECO:0000313" key="6">
    <source>
        <dbReference type="Proteomes" id="UP000321304"/>
    </source>
</evidence>
<dbReference type="OrthoDB" id="9796020at2"/>
<dbReference type="Proteomes" id="UP000321304">
    <property type="component" value="Unassembled WGS sequence"/>
</dbReference>
<dbReference type="InterPro" id="IPR006311">
    <property type="entry name" value="TAT_signal"/>
</dbReference>
<evidence type="ECO:0000256" key="1">
    <source>
        <dbReference type="PIRSR" id="PIRSR039004-1"/>
    </source>
</evidence>
<evidence type="ECO:0000259" key="4">
    <source>
        <dbReference type="Pfam" id="PF01979"/>
    </source>
</evidence>
<dbReference type="Gene3D" id="3.20.20.140">
    <property type="entry name" value="Metal-dependent hydrolases"/>
    <property type="match status" value="1"/>
</dbReference>
<organism evidence="5 6">
    <name type="scientific">Bradyrhizobium macuxiense</name>
    <dbReference type="NCBI Taxonomy" id="1755647"/>
    <lineage>
        <taxon>Bacteria</taxon>
        <taxon>Pseudomonadati</taxon>
        <taxon>Pseudomonadota</taxon>
        <taxon>Alphaproteobacteria</taxon>
        <taxon>Hyphomicrobiales</taxon>
        <taxon>Nitrobacteraceae</taxon>
        <taxon>Bradyrhizobium</taxon>
    </lineage>
</organism>
<evidence type="ECO:0000256" key="3">
    <source>
        <dbReference type="PIRSR" id="PIRSR039004-3"/>
    </source>
</evidence>
<protein>
    <submittedName>
        <fullName evidence="5">Dihydroorotase</fullName>
    </submittedName>
</protein>
<dbReference type="InterPro" id="IPR032466">
    <property type="entry name" value="Metal_Hydrolase"/>
</dbReference>
<keyword evidence="1" id="KW-0479">Metal-binding</keyword>
<feature type="binding site" evidence="1">
    <location>
        <position position="227"/>
    </location>
    <ligand>
        <name>Zn(2+)</name>
        <dbReference type="ChEBI" id="CHEBI:29105"/>
        <label>2</label>
    </ligand>
</feature>
<dbReference type="InterPro" id="IPR020043">
    <property type="entry name" value="Deacetylase_Atu3266-like"/>
</dbReference>
<feature type="binding site" description="via carbamate group" evidence="1">
    <location>
        <position position="192"/>
    </location>
    <ligand>
        <name>Zn(2+)</name>
        <dbReference type="ChEBI" id="CHEBI:29105"/>
        <label>2</label>
    </ligand>
</feature>
<keyword evidence="6" id="KW-1185">Reference proteome</keyword>
<dbReference type="GO" id="GO:0046872">
    <property type="term" value="F:metal ion binding"/>
    <property type="evidence" value="ECO:0007669"/>
    <property type="project" value="UniProtKB-KW"/>
</dbReference>
<dbReference type="InterPro" id="IPR019546">
    <property type="entry name" value="TAT_signal_bac_arc"/>
</dbReference>
<dbReference type="Pfam" id="PF10518">
    <property type="entry name" value="TAT_signal"/>
    <property type="match status" value="1"/>
</dbReference>
<feature type="modified residue" description="N6-carboxylysine" evidence="2">
    <location>
        <position position="192"/>
    </location>
</feature>
<feature type="site" description="Transition state stabilizer" evidence="3">
    <location>
        <position position="194"/>
    </location>
</feature>
<dbReference type="PANTHER" id="PTHR42717:SF1">
    <property type="entry name" value="IMIDAZOLONEPROPIONASE AND RELATED AMIDOHYDROLASES"/>
    <property type="match status" value="1"/>
</dbReference>
<feature type="binding site" evidence="1">
    <location>
        <position position="95"/>
    </location>
    <ligand>
        <name>Zn(2+)</name>
        <dbReference type="ChEBI" id="CHEBI:29105"/>
        <label>1</label>
    </ligand>
</feature>
<accession>A0A560MG57</accession>
<dbReference type="AlphaFoldDB" id="A0A560MG57"/>
<gene>
    <name evidence="5" type="ORF">FBZ93_102672</name>
</gene>
<name>A0A560MG57_9BRAD</name>
<sequence length="426" mass="45036">MSGFSRRDFLKGTGSAAAAVIAGPAAAATGPDDKFDLVIKSGDVIDPSQSLRGKRDIGIRWGFIEAIEDEIPAARASKTIDASGKLVMPGLVDLHCHVYPYGSAIGIPADELVQFQGTTTVVSAGDAGVNNLAALRRFIVAQSRARIYAFVHIANNGLSAFPVAELYNIDNAQVEACAMALAENPDFLIGVKVRMSENVIFKHGIEPLKRGIQACEMCGWPARMMVHIGGVETKELMSDILDLLRPGDILTHAYSGAPNMSGAFTNIVQDGKLLPAALAAKQRGVLFDVGHGGGSFDFTVAEIAIPAGCTPDTISSDIHVFSGNSPGIPFLPNVMSKFLAMGSSLDQVVAMATSVPARIINRTPKIGTLQRGAPGDVAIMDLVEGPVTFVDTRNNKRDGNLQLKPVQTVVNGVPFGRPYQAPFSVR</sequence>
<dbReference type="InterPro" id="IPR006680">
    <property type="entry name" value="Amidohydro-rel"/>
</dbReference>
<feature type="binding site" evidence="1">
    <location>
        <position position="317"/>
    </location>
    <ligand>
        <name>Zn(2+)</name>
        <dbReference type="ChEBI" id="CHEBI:29105"/>
        <label>1</label>
    </ligand>
</feature>
<dbReference type="Pfam" id="PF01979">
    <property type="entry name" value="Amidohydro_1"/>
    <property type="match status" value="1"/>
</dbReference>
<dbReference type="RefSeq" id="WP_146985306.1">
    <property type="nucleotide sequence ID" value="NZ_VITY01000002.1"/>
</dbReference>
<dbReference type="InterPro" id="IPR011059">
    <property type="entry name" value="Metal-dep_hydrolase_composite"/>
</dbReference>
<dbReference type="PROSITE" id="PS51318">
    <property type="entry name" value="TAT"/>
    <property type="match status" value="1"/>
</dbReference>
<feature type="binding site" evidence="1">
    <location>
        <position position="252"/>
    </location>
    <ligand>
        <name>Zn(2+)</name>
        <dbReference type="ChEBI" id="CHEBI:29105"/>
        <label>2</label>
    </ligand>
</feature>
<feature type="binding site" evidence="1">
    <location>
        <position position="97"/>
    </location>
    <ligand>
        <name>Zn(2+)</name>
        <dbReference type="ChEBI" id="CHEBI:29105"/>
        <label>1</label>
    </ligand>
</feature>
<dbReference type="NCBIfam" id="TIGR01409">
    <property type="entry name" value="TAT_signal_seq"/>
    <property type="match status" value="1"/>
</dbReference>
<dbReference type="PIRSF" id="PIRSF039004">
    <property type="entry name" value="ADE_EF_0837"/>
    <property type="match status" value="1"/>
</dbReference>
<feature type="binding site" description="via carbamate group" evidence="1">
    <location>
        <position position="192"/>
    </location>
    <ligand>
        <name>Zn(2+)</name>
        <dbReference type="ChEBI" id="CHEBI:29105"/>
        <label>1</label>
    </ligand>
</feature>
<dbReference type="EMBL" id="VITY01000002">
    <property type="protein sequence ID" value="TWC06357.1"/>
    <property type="molecule type" value="Genomic_DNA"/>
</dbReference>
<dbReference type="Gene3D" id="2.30.40.10">
    <property type="entry name" value="Urease, subunit C, domain 1"/>
    <property type="match status" value="1"/>
</dbReference>
<evidence type="ECO:0000313" key="5">
    <source>
        <dbReference type="EMBL" id="TWC06357.1"/>
    </source>
</evidence>
<dbReference type="PANTHER" id="PTHR42717">
    <property type="entry name" value="DIHYDROOROTASE-RELATED"/>
    <property type="match status" value="1"/>
</dbReference>
<proteinExistence type="predicted"/>
<reference evidence="5 6" key="1">
    <citation type="submission" date="2019-06" db="EMBL/GenBank/DDBJ databases">
        <title>Genomic Encyclopedia of Type Strains, Phase IV (KMG-V): Genome sequencing to study the core and pangenomes of soil and plant-associated prokaryotes.</title>
        <authorList>
            <person name="Whitman W."/>
        </authorList>
    </citation>
    <scope>NUCLEOTIDE SEQUENCE [LARGE SCALE GENOMIC DNA]</scope>
    <source>
        <strain evidence="5 6">BR 10355</strain>
    </source>
</reference>
<evidence type="ECO:0000256" key="2">
    <source>
        <dbReference type="PIRSR" id="PIRSR039004-2"/>
    </source>
</evidence>
<comment type="caution">
    <text evidence="5">The sequence shown here is derived from an EMBL/GenBank/DDBJ whole genome shotgun (WGS) entry which is preliminary data.</text>
</comment>
<feature type="domain" description="Amidohydrolase-related" evidence="4">
    <location>
        <begin position="305"/>
        <end position="412"/>
    </location>
</feature>
<dbReference type="GO" id="GO:0016810">
    <property type="term" value="F:hydrolase activity, acting on carbon-nitrogen (but not peptide) bonds"/>
    <property type="evidence" value="ECO:0007669"/>
    <property type="project" value="InterPro"/>
</dbReference>
<dbReference type="SUPFAM" id="SSF51338">
    <property type="entry name" value="Composite domain of metallo-dependent hydrolases"/>
    <property type="match status" value="1"/>
</dbReference>
<dbReference type="GO" id="GO:0019213">
    <property type="term" value="F:deacetylase activity"/>
    <property type="evidence" value="ECO:0007669"/>
    <property type="project" value="InterPro"/>
</dbReference>
<keyword evidence="1" id="KW-0862">Zinc</keyword>
<dbReference type="SUPFAM" id="SSF51556">
    <property type="entry name" value="Metallo-dependent hydrolases"/>
    <property type="match status" value="1"/>
</dbReference>